<comment type="caution">
    <text evidence="3">The sequence shown here is derived from an EMBL/GenBank/DDBJ whole genome shotgun (WGS) entry which is preliminary data.</text>
</comment>
<dbReference type="InterPro" id="IPR026960">
    <property type="entry name" value="RVT-Znf"/>
</dbReference>
<evidence type="ECO:0000313" key="3">
    <source>
        <dbReference type="EMBL" id="GJN34910.1"/>
    </source>
</evidence>
<accession>A0AAV5FJ91</accession>
<dbReference type="AlphaFoldDB" id="A0AAV5FJ91"/>
<keyword evidence="1" id="KW-1133">Transmembrane helix</keyword>
<gene>
    <name evidence="3" type="primary">gb23618</name>
    <name evidence="3" type="ORF">PR202_gb23618</name>
</gene>
<name>A0AAV5FJ91_ELECO</name>
<dbReference type="PANTHER" id="PTHR36617:SF17">
    <property type="entry name" value="OS01G0114800 PROTEIN"/>
    <property type="match status" value="1"/>
</dbReference>
<reference evidence="3" key="2">
    <citation type="submission" date="2021-12" db="EMBL/GenBank/DDBJ databases">
        <title>Resequencing data analysis of finger millet.</title>
        <authorList>
            <person name="Hatakeyama M."/>
            <person name="Aluri S."/>
            <person name="Balachadran M.T."/>
            <person name="Sivarajan S.R."/>
            <person name="Poveda L."/>
            <person name="Shimizu-Inatsugi R."/>
            <person name="Schlapbach R."/>
            <person name="Sreeman S.M."/>
            <person name="Shimizu K.K."/>
        </authorList>
    </citation>
    <scope>NUCLEOTIDE SEQUENCE</scope>
</reference>
<dbReference type="Proteomes" id="UP001054889">
    <property type="component" value="Unassembled WGS sequence"/>
</dbReference>
<evidence type="ECO:0000259" key="2">
    <source>
        <dbReference type="Pfam" id="PF13966"/>
    </source>
</evidence>
<keyword evidence="1" id="KW-0472">Membrane</keyword>
<dbReference type="PANTHER" id="PTHR36617">
    <property type="entry name" value="PROTEIN, PUTATIVE-RELATED"/>
    <property type="match status" value="1"/>
</dbReference>
<protein>
    <recommendedName>
        <fullName evidence="2">Reverse transcriptase zinc-binding domain-containing protein</fullName>
    </recommendedName>
</protein>
<feature type="domain" description="Reverse transcriptase zinc-binding" evidence="2">
    <location>
        <begin position="98"/>
        <end position="180"/>
    </location>
</feature>
<dbReference type="Pfam" id="PF13966">
    <property type="entry name" value="zf-RVT"/>
    <property type="match status" value="1"/>
</dbReference>
<reference evidence="3" key="1">
    <citation type="journal article" date="2018" name="DNA Res.">
        <title>Multiple hybrid de novo genome assembly of finger millet, an orphan allotetraploid crop.</title>
        <authorList>
            <person name="Hatakeyama M."/>
            <person name="Aluri S."/>
            <person name="Balachadran M.T."/>
            <person name="Sivarajan S.R."/>
            <person name="Patrignani A."/>
            <person name="Gruter S."/>
            <person name="Poveda L."/>
            <person name="Shimizu-Inatsugi R."/>
            <person name="Baeten J."/>
            <person name="Francoijs K.J."/>
            <person name="Nataraja K.N."/>
            <person name="Reddy Y.A.N."/>
            <person name="Phadnis S."/>
            <person name="Ravikumar R.L."/>
            <person name="Schlapbach R."/>
            <person name="Sreeman S.M."/>
            <person name="Shimizu K.K."/>
        </authorList>
    </citation>
    <scope>NUCLEOTIDE SEQUENCE</scope>
</reference>
<evidence type="ECO:0000313" key="4">
    <source>
        <dbReference type="Proteomes" id="UP001054889"/>
    </source>
</evidence>
<organism evidence="3 4">
    <name type="scientific">Eleusine coracana subsp. coracana</name>
    <dbReference type="NCBI Taxonomy" id="191504"/>
    <lineage>
        <taxon>Eukaryota</taxon>
        <taxon>Viridiplantae</taxon>
        <taxon>Streptophyta</taxon>
        <taxon>Embryophyta</taxon>
        <taxon>Tracheophyta</taxon>
        <taxon>Spermatophyta</taxon>
        <taxon>Magnoliopsida</taxon>
        <taxon>Liliopsida</taxon>
        <taxon>Poales</taxon>
        <taxon>Poaceae</taxon>
        <taxon>PACMAD clade</taxon>
        <taxon>Chloridoideae</taxon>
        <taxon>Cynodonteae</taxon>
        <taxon>Eleusininae</taxon>
        <taxon>Eleusine</taxon>
    </lineage>
</organism>
<proteinExistence type="predicted"/>
<dbReference type="EMBL" id="BQKI01000086">
    <property type="protein sequence ID" value="GJN34910.1"/>
    <property type="molecule type" value="Genomic_DNA"/>
</dbReference>
<keyword evidence="1" id="KW-0812">Transmembrane</keyword>
<feature type="transmembrane region" description="Helical" evidence="1">
    <location>
        <begin position="16"/>
        <end position="34"/>
    </location>
</feature>
<sequence>MSVGDGNSTLIWTDNWLHGSSISVIAPRIFMLVLKQKRNKHTVKEALLHDQWTQDIRGALGVAALAVLLVLVNNLDEVQLSPDVQDEHKWRFSESGQYSAKSAYTTLFIGATQFQPWQLIWKSWAPSKCQFFMWLALHNRCWTADHLAKRGLPHPERCGLCDQEEESMQHLLIGCVVAKKSGSTCSAKLD</sequence>
<evidence type="ECO:0000256" key="1">
    <source>
        <dbReference type="SAM" id="Phobius"/>
    </source>
</evidence>
<keyword evidence="4" id="KW-1185">Reference proteome</keyword>